<evidence type="ECO:0000256" key="14">
    <source>
        <dbReference type="RuleBase" id="RU000461"/>
    </source>
</evidence>
<dbReference type="SUPFAM" id="SSF48264">
    <property type="entry name" value="Cytochrome P450"/>
    <property type="match status" value="1"/>
</dbReference>
<evidence type="ECO:0000256" key="5">
    <source>
        <dbReference type="ARBA" id="ARBA00022617"/>
    </source>
</evidence>
<feature type="transmembrane region" description="Helical" evidence="15">
    <location>
        <begin position="6"/>
        <end position="25"/>
    </location>
</feature>
<evidence type="ECO:0000256" key="8">
    <source>
        <dbReference type="ARBA" id="ARBA00022848"/>
    </source>
</evidence>
<organism evidence="16 17">
    <name type="scientific">Spheniscus mendiculus</name>
    <name type="common">Galapagos penguin</name>
    <dbReference type="NCBI Taxonomy" id="156760"/>
    <lineage>
        <taxon>Eukaryota</taxon>
        <taxon>Metazoa</taxon>
        <taxon>Chordata</taxon>
        <taxon>Craniata</taxon>
        <taxon>Vertebrata</taxon>
        <taxon>Euteleostomi</taxon>
        <taxon>Archelosauria</taxon>
        <taxon>Archosauria</taxon>
        <taxon>Dinosauria</taxon>
        <taxon>Saurischia</taxon>
        <taxon>Theropoda</taxon>
        <taxon>Coelurosauria</taxon>
        <taxon>Aves</taxon>
        <taxon>Neognathae</taxon>
        <taxon>Neoaves</taxon>
        <taxon>Aequornithes</taxon>
        <taxon>Sphenisciformes</taxon>
        <taxon>Spheniscidae</taxon>
        <taxon>Spheniscus</taxon>
    </lineage>
</organism>
<keyword evidence="8" id="KW-0492">Microsome</keyword>
<dbReference type="InterPro" id="IPR050182">
    <property type="entry name" value="Cytochrome_P450_fam2"/>
</dbReference>
<keyword evidence="9 14" id="KW-0560">Oxidoreductase</keyword>
<comment type="cofactor">
    <cofactor evidence="1 13">
        <name>heme</name>
        <dbReference type="ChEBI" id="CHEBI:30413"/>
    </cofactor>
</comment>
<dbReference type="InterPro" id="IPR001128">
    <property type="entry name" value="Cyt_P450"/>
</dbReference>
<dbReference type="FunFam" id="1.10.630.10:FF:000004">
    <property type="entry name" value="cytochrome P450 2D15 isoform X1"/>
    <property type="match status" value="1"/>
</dbReference>
<dbReference type="PRINTS" id="PR01688">
    <property type="entry name" value="EP450ICYP2J"/>
</dbReference>
<dbReference type="GO" id="GO:0006805">
    <property type="term" value="P:xenobiotic metabolic process"/>
    <property type="evidence" value="ECO:0007669"/>
    <property type="project" value="TreeGrafter"/>
</dbReference>
<keyword evidence="12 15" id="KW-0472">Membrane</keyword>
<evidence type="ECO:0000256" key="4">
    <source>
        <dbReference type="ARBA" id="ARBA00010617"/>
    </source>
</evidence>
<keyword evidence="5 13" id="KW-0349">Heme</keyword>
<keyword evidence="10 13" id="KW-0408">Iron</keyword>
<dbReference type="AlphaFoldDB" id="A0A8J4ICE6"/>
<evidence type="ECO:0000256" key="10">
    <source>
        <dbReference type="ARBA" id="ARBA00023004"/>
    </source>
</evidence>
<keyword evidence="17" id="KW-1185">Reference proteome</keyword>
<dbReference type="GO" id="GO:0006082">
    <property type="term" value="P:organic acid metabolic process"/>
    <property type="evidence" value="ECO:0007669"/>
    <property type="project" value="TreeGrafter"/>
</dbReference>
<keyword evidence="15" id="KW-0812">Transmembrane</keyword>
<dbReference type="PRINTS" id="PR00385">
    <property type="entry name" value="P450"/>
</dbReference>
<dbReference type="GO" id="GO:0020037">
    <property type="term" value="F:heme binding"/>
    <property type="evidence" value="ECO:0007669"/>
    <property type="project" value="InterPro"/>
</dbReference>
<accession>A0A8J4ICE6</accession>
<feature type="non-terminal residue" evidence="16">
    <location>
        <position position="492"/>
    </location>
</feature>
<keyword evidence="11 14" id="KW-0503">Monooxygenase</keyword>
<dbReference type="PANTHER" id="PTHR24300">
    <property type="entry name" value="CYTOCHROME P450 508A4-RELATED"/>
    <property type="match status" value="1"/>
</dbReference>
<dbReference type="GO" id="GO:0005506">
    <property type="term" value="F:iron ion binding"/>
    <property type="evidence" value="ECO:0007669"/>
    <property type="project" value="InterPro"/>
</dbReference>
<dbReference type="Proteomes" id="UP000785099">
    <property type="component" value="Unassembled WGS sequence"/>
</dbReference>
<evidence type="ECO:0000313" key="16">
    <source>
        <dbReference type="EMBL" id="KAF1427214.1"/>
    </source>
</evidence>
<dbReference type="InterPro" id="IPR036396">
    <property type="entry name" value="Cyt_P450_sf"/>
</dbReference>
<dbReference type="InterPro" id="IPR008071">
    <property type="entry name" value="Cyt_P450_E_grp-I_CYP2J-like"/>
</dbReference>
<dbReference type="InterPro" id="IPR002401">
    <property type="entry name" value="Cyt_P450_E_grp-I"/>
</dbReference>
<evidence type="ECO:0000256" key="1">
    <source>
        <dbReference type="ARBA" id="ARBA00001971"/>
    </source>
</evidence>
<comment type="similarity">
    <text evidence="4 14">Belongs to the cytochrome P450 family.</text>
</comment>
<proteinExistence type="inferred from homology"/>
<evidence type="ECO:0000256" key="15">
    <source>
        <dbReference type="SAM" id="Phobius"/>
    </source>
</evidence>
<evidence type="ECO:0000256" key="13">
    <source>
        <dbReference type="PIRSR" id="PIRSR602401-1"/>
    </source>
</evidence>
<dbReference type="Pfam" id="PF00067">
    <property type="entry name" value="p450"/>
    <property type="match status" value="1"/>
</dbReference>
<evidence type="ECO:0000256" key="12">
    <source>
        <dbReference type="ARBA" id="ARBA00023136"/>
    </source>
</evidence>
<keyword evidence="7" id="KW-0256">Endoplasmic reticulum</keyword>
<dbReference type="Gene3D" id="1.10.630.10">
    <property type="entry name" value="Cytochrome P450"/>
    <property type="match status" value="1"/>
</dbReference>
<evidence type="ECO:0000256" key="9">
    <source>
        <dbReference type="ARBA" id="ARBA00023002"/>
    </source>
</evidence>
<evidence type="ECO:0000256" key="7">
    <source>
        <dbReference type="ARBA" id="ARBA00022824"/>
    </source>
</evidence>
<protein>
    <submittedName>
        <fullName evidence="16">Cytochrome P450 2J2</fullName>
    </submittedName>
</protein>
<evidence type="ECO:0000256" key="6">
    <source>
        <dbReference type="ARBA" id="ARBA00022723"/>
    </source>
</evidence>
<evidence type="ECO:0000256" key="2">
    <source>
        <dbReference type="ARBA" id="ARBA00004524"/>
    </source>
</evidence>
<dbReference type="InterPro" id="IPR017972">
    <property type="entry name" value="Cyt_P450_CS"/>
</dbReference>
<dbReference type="GO" id="GO:0016712">
    <property type="term" value="F:oxidoreductase activity, acting on paired donors, with incorporation or reduction of molecular oxygen, reduced flavin or flavoprotein as one donor, and incorporation of one atom of oxygen"/>
    <property type="evidence" value="ECO:0007669"/>
    <property type="project" value="InterPro"/>
</dbReference>
<evidence type="ECO:0000256" key="3">
    <source>
        <dbReference type="ARBA" id="ARBA00004586"/>
    </source>
</evidence>
<name>A0A8J4ICE6_SPHME</name>
<dbReference type="EMBL" id="VUKU01015733">
    <property type="protein sequence ID" value="KAF1427214.1"/>
    <property type="molecule type" value="Genomic_DNA"/>
</dbReference>
<reference evidence="16 17" key="1">
    <citation type="journal article" date="2019" name="Gigascience">
        <title>High-coverage genomes to elucidate the evolution of penguins.</title>
        <authorList>
            <person name="Pan H."/>
            <person name="Cole T.L."/>
            <person name="Bi X."/>
            <person name="Fang M."/>
            <person name="Zhou C."/>
            <person name="Yang Z."/>
            <person name="Ksepka D.T."/>
            <person name="Hart T."/>
            <person name="Bouzat J.L."/>
            <person name="Argilla L.S."/>
            <person name="Bertelsen M.F."/>
            <person name="Boersma P.D."/>
            <person name="Bost C.A."/>
            <person name="Cherel Y."/>
            <person name="Dann P."/>
            <person name="Fiddaman S.R."/>
            <person name="Howard P."/>
            <person name="Labuschagne K."/>
            <person name="Mattern T."/>
            <person name="Miller G."/>
            <person name="Parker P."/>
            <person name="Phillips R.A."/>
            <person name="Quillfeldt P."/>
            <person name="Ryan P.G."/>
            <person name="Taylor H."/>
            <person name="Thompson D.R."/>
            <person name="Young M.J."/>
            <person name="Ellegaard M.R."/>
            <person name="Gilbert M.T.P."/>
            <person name="Sinding M.S."/>
            <person name="Pacheco G."/>
            <person name="Shepherd L.D."/>
            <person name="Tennyson A.J.D."/>
            <person name="Grosser S."/>
            <person name="Kay E."/>
            <person name="Nupen L.J."/>
            <person name="Ellenberg U."/>
            <person name="Houston D.M."/>
            <person name="Reeve A.H."/>
            <person name="Johnson K."/>
            <person name="Masello J.F."/>
            <person name="Stracke T."/>
            <person name="McKinlay B."/>
            <person name="Borboroglu P.G."/>
            <person name="Zhang D.X."/>
            <person name="Zhang G."/>
        </authorList>
    </citation>
    <scope>NUCLEOTIDE SEQUENCE [LARGE SCALE GENOMIC DNA]</scope>
    <source>
        <strain evidence="16">GAPE 212</strain>
    </source>
</reference>
<gene>
    <name evidence="16" type="primary">CYP2J2_0</name>
    <name evidence="16" type="ORF">FQV24_0008802</name>
</gene>
<sequence>MLRFLWESVSFQMLLVFLIVFLLIADYMKHRKPKHFPPSPFSFPFVGHIHLLNFSNPQIMVQKLTEKYGDIFSVQLGSTSFVFINGLRMVKEVLVNQGENFIDRPEIPIDSEVFSSRGLVSSNGHLWKQQRRFTLTTLRNFGLGKKGLEERIQEECQGLVDVFGDEQGNPFNPHFKINNAISNIICSIIFGNRFDYHDEEFQKLLQLMDETVSLHGTIMSQLYNSFPSIIKFFPGSHQTIFKNWRLMKSFVKEKVNKHKEDWNPLESRDFIDSYLQEIAKNNDGDSFREENLVACALDLLFAGTETTSTTIRWALLYMATYPEIQARVQAEIDAVIGQARQPALEDRSNMPYTNAVIHEVQRKGNIIPLNVPRLTVKDTVLDGFHIPKGTVLITNLTSVMFDKNEWETPDTFNPRHFLKDGQFWKRESFVPFSIGKRACLGEVLARSELFLFFTALLQKFTFQAPPDTTLSLQFKLGITMAPQPYKICAVPR</sequence>
<feature type="binding site" description="axial binding residue" evidence="13">
    <location>
        <position position="439"/>
    </location>
    <ligand>
        <name>heme</name>
        <dbReference type="ChEBI" id="CHEBI:30413"/>
    </ligand>
    <ligandPart>
        <name>Fe</name>
        <dbReference type="ChEBI" id="CHEBI:18248"/>
    </ligandPart>
</feature>
<dbReference type="PANTHER" id="PTHR24300:SF177">
    <property type="entry name" value="CYTOCHROME P450 2J2"/>
    <property type="match status" value="1"/>
</dbReference>
<comment type="subcellular location">
    <subcellularLocation>
        <location evidence="3">Endoplasmic reticulum membrane</location>
    </subcellularLocation>
    <subcellularLocation>
        <location evidence="2">Microsome membrane</location>
    </subcellularLocation>
</comment>
<dbReference type="PRINTS" id="PR00463">
    <property type="entry name" value="EP450I"/>
</dbReference>
<feature type="non-terminal residue" evidence="16">
    <location>
        <position position="1"/>
    </location>
</feature>
<keyword evidence="6 13" id="KW-0479">Metal-binding</keyword>
<dbReference type="GO" id="GO:0005789">
    <property type="term" value="C:endoplasmic reticulum membrane"/>
    <property type="evidence" value="ECO:0007669"/>
    <property type="project" value="UniProtKB-SubCell"/>
</dbReference>
<evidence type="ECO:0000313" key="17">
    <source>
        <dbReference type="Proteomes" id="UP000785099"/>
    </source>
</evidence>
<keyword evidence="15" id="KW-1133">Transmembrane helix</keyword>
<evidence type="ECO:0000256" key="11">
    <source>
        <dbReference type="ARBA" id="ARBA00023033"/>
    </source>
</evidence>
<comment type="caution">
    <text evidence="16">The sequence shown here is derived from an EMBL/GenBank/DDBJ whole genome shotgun (WGS) entry which is preliminary data.</text>
</comment>
<dbReference type="PROSITE" id="PS00086">
    <property type="entry name" value="CYTOCHROME_P450"/>
    <property type="match status" value="1"/>
</dbReference>